<evidence type="ECO:0000256" key="2">
    <source>
        <dbReference type="ARBA" id="ARBA00022771"/>
    </source>
</evidence>
<keyword evidence="3" id="KW-0862">Zinc</keyword>
<dbReference type="GO" id="GO:0061630">
    <property type="term" value="F:ubiquitin protein ligase activity"/>
    <property type="evidence" value="ECO:0007669"/>
    <property type="project" value="TreeGrafter"/>
</dbReference>
<name>A0A0G4F647_9ALVE</name>
<dbReference type="GO" id="GO:0008270">
    <property type="term" value="F:zinc ion binding"/>
    <property type="evidence" value="ECO:0007669"/>
    <property type="project" value="UniProtKB-KW"/>
</dbReference>
<dbReference type="EMBL" id="CDMZ01000150">
    <property type="protein sequence ID" value="CEM07857.1"/>
    <property type="molecule type" value="Genomic_DNA"/>
</dbReference>
<dbReference type="PANTHER" id="PTHR23327:SF42">
    <property type="entry name" value="LON PEPTIDASE N-TERMINAL DOMAIN AND RING FINGER PROTEIN C14F5.10C"/>
    <property type="match status" value="1"/>
</dbReference>
<keyword evidence="1" id="KW-0479">Metal-binding</keyword>
<dbReference type="InterPro" id="IPR046336">
    <property type="entry name" value="Lon_prtase_N_sf"/>
</dbReference>
<keyword evidence="2 4" id="KW-0863">Zinc-finger</keyword>
<dbReference type="InterPro" id="IPR013083">
    <property type="entry name" value="Znf_RING/FYVE/PHD"/>
</dbReference>
<dbReference type="AlphaFoldDB" id="A0A0G4F647"/>
<reference evidence="7" key="1">
    <citation type="submission" date="2014-11" db="EMBL/GenBank/DDBJ databases">
        <authorList>
            <person name="Otto D Thomas"/>
            <person name="Naeem Raeece"/>
        </authorList>
    </citation>
    <scope>NUCLEOTIDE SEQUENCE</scope>
</reference>
<dbReference type="PROSITE" id="PS50089">
    <property type="entry name" value="ZF_RING_2"/>
    <property type="match status" value="1"/>
</dbReference>
<feature type="region of interest" description="Disordered" evidence="5">
    <location>
        <begin position="1"/>
        <end position="21"/>
    </location>
</feature>
<dbReference type="Gene3D" id="2.30.130.40">
    <property type="entry name" value="LON domain-like"/>
    <property type="match status" value="1"/>
</dbReference>
<feature type="region of interest" description="Disordered" evidence="5">
    <location>
        <begin position="356"/>
        <end position="407"/>
    </location>
</feature>
<dbReference type="InterPro" id="IPR003111">
    <property type="entry name" value="Lon_prtase_N"/>
</dbReference>
<accession>A0A0G4F647</accession>
<evidence type="ECO:0000259" key="6">
    <source>
        <dbReference type="PROSITE" id="PS50089"/>
    </source>
</evidence>
<sequence>MGTAQTGEGDGDAPSLSTSSQSFCAPAAPAPLTDTGKVGEIGGLGKGVGEALASLSLPLSVQTELENVLQCSVCISTVVRPVSLGCGHTFCKVCLTTSLQRSKKKCPTCRAVCHIDPAAAKENTMLANISRVVMGSGVYASRAEEADCQLAELGEQLPIFFYNSALVPGEMLGLHLFEPRYRIMMKRIVENGRKFVYLPSFERYSAKEGDIGLVAELEECSEFHDGRWQLGATMKERLRITEAWVEDGTFHLWYCKLERIRDQKGENETRTVDSAKRCLAKLNEAGDVGVPVEKPQAAMPALTAANAESVSFWIASRLHLRARDSMQILRDTDTVSRFSHLMEFLDARIAHKRAEHERAALRASERQAREQEQEQERRDSRQANLEMAGGTAVASPAVEGSHGVSSLSLSQTDRPIVLGPGHPLYHPDFRGSLPIVPSALAWGREEGHAEEERGERPL</sequence>
<dbReference type="PROSITE" id="PS00518">
    <property type="entry name" value="ZF_RING_1"/>
    <property type="match status" value="1"/>
</dbReference>
<dbReference type="VEuPathDB" id="CryptoDB:Cvel_15380"/>
<dbReference type="InterPro" id="IPR017907">
    <property type="entry name" value="Znf_RING_CS"/>
</dbReference>
<evidence type="ECO:0000256" key="5">
    <source>
        <dbReference type="SAM" id="MobiDB-lite"/>
    </source>
</evidence>
<dbReference type="SMART" id="SM00464">
    <property type="entry name" value="LON"/>
    <property type="match status" value="1"/>
</dbReference>
<gene>
    <name evidence="7" type="ORF">Cvel_15380</name>
</gene>
<feature type="compositionally biased region" description="Basic and acidic residues" evidence="5">
    <location>
        <begin position="356"/>
        <end position="381"/>
    </location>
</feature>
<evidence type="ECO:0000256" key="1">
    <source>
        <dbReference type="ARBA" id="ARBA00022723"/>
    </source>
</evidence>
<dbReference type="PANTHER" id="PTHR23327">
    <property type="entry name" value="RING FINGER PROTEIN 127"/>
    <property type="match status" value="1"/>
</dbReference>
<dbReference type="InterPro" id="IPR001841">
    <property type="entry name" value="Znf_RING"/>
</dbReference>
<proteinExistence type="predicted"/>
<feature type="domain" description="RING-type" evidence="6">
    <location>
        <begin position="71"/>
        <end position="110"/>
    </location>
</feature>
<organism evidence="7">
    <name type="scientific">Chromera velia CCMP2878</name>
    <dbReference type="NCBI Taxonomy" id="1169474"/>
    <lineage>
        <taxon>Eukaryota</taxon>
        <taxon>Sar</taxon>
        <taxon>Alveolata</taxon>
        <taxon>Colpodellida</taxon>
        <taxon>Chromeraceae</taxon>
        <taxon>Chromera</taxon>
    </lineage>
</organism>
<dbReference type="Pfam" id="PF00097">
    <property type="entry name" value="zf-C3HC4"/>
    <property type="match status" value="1"/>
</dbReference>
<dbReference type="Gene3D" id="3.30.40.10">
    <property type="entry name" value="Zinc/RING finger domain, C3HC4 (zinc finger)"/>
    <property type="match status" value="1"/>
</dbReference>
<dbReference type="SMART" id="SM00184">
    <property type="entry name" value="RING"/>
    <property type="match status" value="1"/>
</dbReference>
<evidence type="ECO:0000256" key="3">
    <source>
        <dbReference type="ARBA" id="ARBA00022833"/>
    </source>
</evidence>
<evidence type="ECO:0000256" key="4">
    <source>
        <dbReference type="PROSITE-ProRule" id="PRU00175"/>
    </source>
</evidence>
<dbReference type="SUPFAM" id="SSF88697">
    <property type="entry name" value="PUA domain-like"/>
    <property type="match status" value="1"/>
</dbReference>
<dbReference type="SUPFAM" id="SSF57850">
    <property type="entry name" value="RING/U-box"/>
    <property type="match status" value="1"/>
</dbReference>
<dbReference type="InterPro" id="IPR015947">
    <property type="entry name" value="PUA-like_sf"/>
</dbReference>
<dbReference type="InterPro" id="IPR018957">
    <property type="entry name" value="Znf_C3HC4_RING-type"/>
</dbReference>
<evidence type="ECO:0000313" key="7">
    <source>
        <dbReference type="EMBL" id="CEM07857.1"/>
    </source>
</evidence>
<protein>
    <recommendedName>
        <fullName evidence="6">RING-type domain-containing protein</fullName>
    </recommendedName>
</protein>
<dbReference type="Pfam" id="PF02190">
    <property type="entry name" value="LON_substr_bdg"/>
    <property type="match status" value="1"/>
</dbReference>